<keyword evidence="2" id="KW-0732">Signal</keyword>
<sequence>MRRRLVPVIAVAVLFLLAAPVGAAEDPEALAACGTEFDRCTARCELSYREDAAARAGCQAACAADRAVCEAKAGYEAAKPWVAEQFRNMQRFFEGFSEKGGQGPQSPSPGDPDFTPLPEPEPEREAGPDDPDAPYKDI</sequence>
<name>K9H3L8_9PROT</name>
<keyword evidence="4" id="KW-1185">Reference proteome</keyword>
<dbReference type="STRING" id="1238182.C882_1713"/>
<organism evidence="3 4">
    <name type="scientific">Caenispirillum salinarum AK4</name>
    <dbReference type="NCBI Taxonomy" id="1238182"/>
    <lineage>
        <taxon>Bacteria</taxon>
        <taxon>Pseudomonadati</taxon>
        <taxon>Pseudomonadota</taxon>
        <taxon>Alphaproteobacteria</taxon>
        <taxon>Rhodospirillales</taxon>
        <taxon>Novispirillaceae</taxon>
        <taxon>Caenispirillum</taxon>
    </lineage>
</organism>
<evidence type="ECO:0000256" key="1">
    <source>
        <dbReference type="SAM" id="MobiDB-lite"/>
    </source>
</evidence>
<reference evidence="3 4" key="1">
    <citation type="journal article" date="2013" name="Genome Announc.">
        <title>Draft Genome Sequence of an Alphaproteobacterium, Caenispirillum salinarum AK4(T), Isolated from a Solar Saltern.</title>
        <authorList>
            <person name="Khatri I."/>
            <person name="Singh A."/>
            <person name="Korpole S."/>
            <person name="Pinnaka A.K."/>
            <person name="Subramanian S."/>
        </authorList>
    </citation>
    <scope>NUCLEOTIDE SEQUENCE [LARGE SCALE GENOMIC DNA]</scope>
    <source>
        <strain evidence="3 4">AK4</strain>
    </source>
</reference>
<comment type="caution">
    <text evidence="3">The sequence shown here is derived from an EMBL/GenBank/DDBJ whole genome shotgun (WGS) entry which is preliminary data.</text>
</comment>
<gene>
    <name evidence="3" type="ORF">C882_1713</name>
</gene>
<proteinExistence type="predicted"/>
<dbReference type="AlphaFoldDB" id="K9H3L8"/>
<feature type="compositionally biased region" description="Pro residues" evidence="1">
    <location>
        <begin position="106"/>
        <end position="119"/>
    </location>
</feature>
<dbReference type="RefSeq" id="WP_009538702.1">
    <property type="nucleotide sequence ID" value="NZ_ANHY01000002.1"/>
</dbReference>
<accession>K9H3L8</accession>
<evidence type="ECO:0000313" key="3">
    <source>
        <dbReference type="EMBL" id="EKV32875.1"/>
    </source>
</evidence>
<evidence type="ECO:0000256" key="2">
    <source>
        <dbReference type="SAM" id="SignalP"/>
    </source>
</evidence>
<feature type="compositionally biased region" description="Basic and acidic residues" evidence="1">
    <location>
        <begin position="121"/>
        <end position="138"/>
    </location>
</feature>
<evidence type="ECO:0000313" key="4">
    <source>
        <dbReference type="Proteomes" id="UP000009881"/>
    </source>
</evidence>
<feature type="chain" id="PRO_5003929691" evidence="2">
    <location>
        <begin position="24"/>
        <end position="138"/>
    </location>
</feature>
<dbReference type="Proteomes" id="UP000009881">
    <property type="component" value="Unassembled WGS sequence"/>
</dbReference>
<protein>
    <submittedName>
        <fullName evidence="3">Uncharacterized protein</fullName>
    </submittedName>
</protein>
<feature type="region of interest" description="Disordered" evidence="1">
    <location>
        <begin position="93"/>
        <end position="138"/>
    </location>
</feature>
<dbReference type="EMBL" id="ANHY01000002">
    <property type="protein sequence ID" value="EKV32875.1"/>
    <property type="molecule type" value="Genomic_DNA"/>
</dbReference>
<feature type="signal peptide" evidence="2">
    <location>
        <begin position="1"/>
        <end position="23"/>
    </location>
</feature>